<keyword evidence="2" id="KW-1185">Reference proteome</keyword>
<organism evidence="1 2">
    <name type="scientific">Nitzschia inconspicua</name>
    <dbReference type="NCBI Taxonomy" id="303405"/>
    <lineage>
        <taxon>Eukaryota</taxon>
        <taxon>Sar</taxon>
        <taxon>Stramenopiles</taxon>
        <taxon>Ochrophyta</taxon>
        <taxon>Bacillariophyta</taxon>
        <taxon>Bacillariophyceae</taxon>
        <taxon>Bacillariophycidae</taxon>
        <taxon>Bacillariales</taxon>
        <taxon>Bacillariaceae</taxon>
        <taxon>Nitzschia</taxon>
    </lineage>
</organism>
<comment type="caution">
    <text evidence="1">The sequence shown here is derived from an EMBL/GenBank/DDBJ whole genome shotgun (WGS) entry which is preliminary data.</text>
</comment>
<dbReference type="Proteomes" id="UP000693970">
    <property type="component" value="Unassembled WGS sequence"/>
</dbReference>
<dbReference type="AlphaFoldDB" id="A0A9K3PNM5"/>
<proteinExistence type="predicted"/>
<protein>
    <submittedName>
        <fullName evidence="1">Uncharacterized protein</fullName>
    </submittedName>
</protein>
<evidence type="ECO:0000313" key="1">
    <source>
        <dbReference type="EMBL" id="KAG7351599.1"/>
    </source>
</evidence>
<evidence type="ECO:0000313" key="2">
    <source>
        <dbReference type="Proteomes" id="UP000693970"/>
    </source>
</evidence>
<gene>
    <name evidence="1" type="ORF">IV203_010959</name>
</gene>
<dbReference type="EMBL" id="JAGRRH010000018">
    <property type="protein sequence ID" value="KAG7351599.1"/>
    <property type="molecule type" value="Genomic_DNA"/>
</dbReference>
<reference evidence="1" key="2">
    <citation type="submission" date="2021-04" db="EMBL/GenBank/DDBJ databases">
        <authorList>
            <person name="Podell S."/>
        </authorList>
    </citation>
    <scope>NUCLEOTIDE SEQUENCE</scope>
    <source>
        <strain evidence="1">Hildebrandi</strain>
    </source>
</reference>
<reference evidence="1" key="1">
    <citation type="journal article" date="2021" name="Sci. Rep.">
        <title>Diploid genomic architecture of Nitzschia inconspicua, an elite biomass production diatom.</title>
        <authorList>
            <person name="Oliver A."/>
            <person name="Podell S."/>
            <person name="Pinowska A."/>
            <person name="Traller J.C."/>
            <person name="Smith S.R."/>
            <person name="McClure R."/>
            <person name="Beliaev A."/>
            <person name="Bohutskyi P."/>
            <person name="Hill E.A."/>
            <person name="Rabines A."/>
            <person name="Zheng H."/>
            <person name="Allen L.Z."/>
            <person name="Kuo A."/>
            <person name="Grigoriev I.V."/>
            <person name="Allen A.E."/>
            <person name="Hazlebeck D."/>
            <person name="Allen E.E."/>
        </authorList>
    </citation>
    <scope>NUCLEOTIDE SEQUENCE</scope>
    <source>
        <strain evidence="1">Hildebrandi</strain>
    </source>
</reference>
<accession>A0A9K3PNM5</accession>
<sequence length="290" mass="33096">MEICSGGKDRFKNHVVDIVCRGRSLTTKLVSVAPWIDFLFSHEQRSLDNLDTGDEDDNFGLQRDDLLLERTTGANDPYASLSRFEERTDLDHDKVKLYFETADLNPGKYMKMPSQTLHGWTKDLLRARKNLLENMKKSGEHDSDMYSFVRIALKGTNLVKKIGEFTLYYFCLKASSVPDFDKTFSPFMDGRLKGDSTSTFGRDDEVSAMTGGRDTFLTSQEQSMERMAISFELIQQSTCSANEGQMRLAAIQEAGILEKRLQRADDSSPLRPDIRARMQAKLEKLYDDLY</sequence>
<name>A0A9K3PNM5_9STRA</name>